<evidence type="ECO:0000256" key="1">
    <source>
        <dbReference type="SAM" id="MobiDB-lite"/>
    </source>
</evidence>
<keyword evidence="2" id="KW-0732">Signal</keyword>
<feature type="chain" id="PRO_5027684399" description="Periplasmic heavy metal sensor" evidence="2">
    <location>
        <begin position="24"/>
        <end position="174"/>
    </location>
</feature>
<evidence type="ECO:0000313" key="3">
    <source>
        <dbReference type="EMBL" id="HGB15323.1"/>
    </source>
</evidence>
<reference evidence="3" key="1">
    <citation type="journal article" date="2020" name="mSystems">
        <title>Genome- and Community-Level Interaction Insights into Carbon Utilization and Element Cycling Functions of Hydrothermarchaeota in Hydrothermal Sediment.</title>
        <authorList>
            <person name="Zhou Z."/>
            <person name="Liu Y."/>
            <person name="Xu W."/>
            <person name="Pan J."/>
            <person name="Luo Z.H."/>
            <person name="Li M."/>
        </authorList>
    </citation>
    <scope>NUCLEOTIDE SEQUENCE [LARGE SCALE GENOMIC DNA]</scope>
    <source>
        <strain evidence="3">SpSt-776</strain>
    </source>
</reference>
<comment type="caution">
    <text evidence="3">The sequence shown here is derived from an EMBL/GenBank/DDBJ whole genome shotgun (WGS) entry which is preliminary data.</text>
</comment>
<feature type="region of interest" description="Disordered" evidence="1">
    <location>
        <begin position="151"/>
        <end position="174"/>
    </location>
</feature>
<proteinExistence type="predicted"/>
<evidence type="ECO:0000256" key="2">
    <source>
        <dbReference type="SAM" id="SignalP"/>
    </source>
</evidence>
<dbReference type="Gene3D" id="1.20.120.1490">
    <property type="match status" value="1"/>
</dbReference>
<dbReference type="AlphaFoldDB" id="A0A7C3SJK5"/>
<evidence type="ECO:0008006" key="4">
    <source>
        <dbReference type="Google" id="ProtNLM"/>
    </source>
</evidence>
<feature type="signal peptide" evidence="2">
    <location>
        <begin position="1"/>
        <end position="23"/>
    </location>
</feature>
<dbReference type="EMBL" id="DTHB01000053">
    <property type="protein sequence ID" value="HGB15323.1"/>
    <property type="molecule type" value="Genomic_DNA"/>
</dbReference>
<sequence>MRRLFLPLCLGLLAMAAADPARAFDNLNTMDRYQEEVKRQKLGPALGVDQQTVERLLQIDQRYKPLKEQAKKEALASFQQLQQVMRSPSPPEGQVRAILTQMIKARRESLNLQERQLEEEMAVLTPVQQARYLMFLMGLRKQMAQEALNLRGSPQREAKPLAPPRELPVVRPGP</sequence>
<accession>A0A7C3SJK5</accession>
<name>A0A7C3SJK5_9BACT</name>
<organism evidence="3">
    <name type="scientific">Desulfobacca acetoxidans</name>
    <dbReference type="NCBI Taxonomy" id="60893"/>
    <lineage>
        <taxon>Bacteria</taxon>
        <taxon>Pseudomonadati</taxon>
        <taxon>Thermodesulfobacteriota</taxon>
        <taxon>Desulfobaccia</taxon>
        <taxon>Desulfobaccales</taxon>
        <taxon>Desulfobaccaceae</taxon>
        <taxon>Desulfobacca</taxon>
    </lineage>
</organism>
<gene>
    <name evidence="3" type="ORF">ENV62_08825</name>
</gene>
<protein>
    <recommendedName>
        <fullName evidence="4">Periplasmic heavy metal sensor</fullName>
    </recommendedName>
</protein>
<feature type="compositionally biased region" description="Pro residues" evidence="1">
    <location>
        <begin position="161"/>
        <end position="174"/>
    </location>
</feature>